<protein>
    <recommendedName>
        <fullName evidence="4">Lipoprotein</fullName>
    </recommendedName>
</protein>
<proteinExistence type="predicted"/>
<keyword evidence="1" id="KW-0732">Signal</keyword>
<evidence type="ECO:0008006" key="4">
    <source>
        <dbReference type="Google" id="ProtNLM"/>
    </source>
</evidence>
<dbReference type="STRING" id="688270.Celal_0553"/>
<reference evidence="2 3" key="1">
    <citation type="journal article" date="2010" name="Stand. Genomic Sci.">
        <title>Complete genome sequence of Cellulophaga algicola type strain (IC166).</title>
        <authorList>
            <person name="Abt B."/>
            <person name="Lu M."/>
            <person name="Misra M."/>
            <person name="Han C."/>
            <person name="Nolan M."/>
            <person name="Lucas S."/>
            <person name="Hammon N."/>
            <person name="Deshpande S."/>
            <person name="Cheng J.F."/>
            <person name="Tapia R."/>
            <person name="Goodwin L."/>
            <person name="Pitluck S."/>
            <person name="Liolios K."/>
            <person name="Pagani I."/>
            <person name="Ivanova N."/>
            <person name="Mavromatis K."/>
            <person name="Ovchinikova G."/>
            <person name="Pati A."/>
            <person name="Chen A."/>
            <person name="Palaniappan K."/>
            <person name="Land M."/>
            <person name="Hauser L."/>
            <person name="Chang Y.J."/>
            <person name="Jeffries C.D."/>
            <person name="Detter J.C."/>
            <person name="Brambilla E."/>
            <person name="Rohde M."/>
            <person name="Tindall B.J."/>
            <person name="Goker M."/>
            <person name="Woyke T."/>
            <person name="Bristow J."/>
            <person name="Eisen J.A."/>
            <person name="Markowitz V."/>
            <person name="Hugenholtz P."/>
            <person name="Kyrpides N.C."/>
            <person name="Klenk H.P."/>
            <person name="Lapidus A."/>
        </authorList>
    </citation>
    <scope>NUCLEOTIDE SEQUENCE [LARGE SCALE GENOMIC DNA]</scope>
    <source>
        <strain evidence="3">DSM 14237 / IC166 / ACAM 630</strain>
    </source>
</reference>
<evidence type="ECO:0000313" key="3">
    <source>
        <dbReference type="Proteomes" id="UP000008634"/>
    </source>
</evidence>
<dbReference type="KEGG" id="cao:Celal_0553"/>
<gene>
    <name evidence="2" type="ordered locus">Celal_0553</name>
</gene>
<dbReference type="PROSITE" id="PS51257">
    <property type="entry name" value="PROKAR_LIPOPROTEIN"/>
    <property type="match status" value="1"/>
</dbReference>
<sequence length="137" mass="15735">MKKAIGQFLLLICILIASGCNANTSNIGDSFVFQNFKSLDLFGDHLNDEQSIHELVEALDLNSHEKHFAEITDVEEENEEKNSSQEKLSSNTFFVLFSNDDIAIHLSSKLQKNTLSFEAKRVMVSFKHYERFQVYRI</sequence>
<dbReference type="Proteomes" id="UP000008634">
    <property type="component" value="Chromosome"/>
</dbReference>
<evidence type="ECO:0000256" key="1">
    <source>
        <dbReference type="SAM" id="SignalP"/>
    </source>
</evidence>
<name>E6XBQ7_CELAD</name>
<organism evidence="2 3">
    <name type="scientific">Cellulophaga algicola (strain DSM 14237 / IC166 / ACAM 630)</name>
    <dbReference type="NCBI Taxonomy" id="688270"/>
    <lineage>
        <taxon>Bacteria</taxon>
        <taxon>Pseudomonadati</taxon>
        <taxon>Bacteroidota</taxon>
        <taxon>Flavobacteriia</taxon>
        <taxon>Flavobacteriales</taxon>
        <taxon>Flavobacteriaceae</taxon>
        <taxon>Cellulophaga</taxon>
    </lineage>
</organism>
<feature type="chain" id="PRO_5003215635" description="Lipoprotein" evidence="1">
    <location>
        <begin position="23"/>
        <end position="137"/>
    </location>
</feature>
<accession>E6XBQ7</accession>
<keyword evidence="3" id="KW-1185">Reference proteome</keyword>
<dbReference type="OrthoDB" id="9949667at2"/>
<dbReference type="eggNOG" id="ENOG50311GP">
    <property type="taxonomic scope" value="Bacteria"/>
</dbReference>
<feature type="signal peptide" evidence="1">
    <location>
        <begin position="1"/>
        <end position="22"/>
    </location>
</feature>
<evidence type="ECO:0000313" key="2">
    <source>
        <dbReference type="EMBL" id="ADV47892.1"/>
    </source>
</evidence>
<dbReference type="EMBL" id="CP002453">
    <property type="protein sequence ID" value="ADV47892.1"/>
    <property type="molecule type" value="Genomic_DNA"/>
</dbReference>
<dbReference type="HOGENOM" id="CLU_1861617_0_0_10"/>
<dbReference type="RefSeq" id="WP_013549385.1">
    <property type="nucleotide sequence ID" value="NC_014934.1"/>
</dbReference>
<dbReference type="AlphaFoldDB" id="E6XBQ7"/>